<keyword evidence="2" id="KW-1185">Reference proteome</keyword>
<reference evidence="2" key="1">
    <citation type="journal article" date="2019" name="Int. J. Syst. Evol. Microbiol.">
        <title>The Global Catalogue of Microorganisms (GCM) 10K type strain sequencing project: providing services to taxonomists for standard genome sequencing and annotation.</title>
        <authorList>
            <consortium name="The Broad Institute Genomics Platform"/>
            <consortium name="The Broad Institute Genome Sequencing Center for Infectious Disease"/>
            <person name="Wu L."/>
            <person name="Ma J."/>
        </authorList>
    </citation>
    <scope>NUCLEOTIDE SEQUENCE [LARGE SCALE GENOMIC DNA]</scope>
    <source>
        <strain evidence="2">CGMCC 4.7106</strain>
    </source>
</reference>
<comment type="caution">
    <text evidence="1">The sequence shown here is derived from an EMBL/GenBank/DDBJ whole genome shotgun (WGS) entry which is preliminary data.</text>
</comment>
<name>A0ABW5DAD0_9BACT</name>
<protein>
    <submittedName>
        <fullName evidence="1">Uncharacterized protein</fullName>
    </submittedName>
</protein>
<gene>
    <name evidence="1" type="ORF">ACFSSA_13795</name>
</gene>
<sequence>MITITIFADLRTTVKALNSFDSDSILLWALKHIYANDREILIDLDFYMQVDSHRGHYNSSAFFSNPSLYLHEHIAFDEYAYQTLRERPPTPDPLDS</sequence>
<dbReference type="Proteomes" id="UP001597375">
    <property type="component" value="Unassembled WGS sequence"/>
</dbReference>
<accession>A0ABW5DAD0</accession>
<organism evidence="1 2">
    <name type="scientific">Luteolibacter algae</name>
    <dbReference type="NCBI Taxonomy" id="454151"/>
    <lineage>
        <taxon>Bacteria</taxon>
        <taxon>Pseudomonadati</taxon>
        <taxon>Verrucomicrobiota</taxon>
        <taxon>Verrucomicrobiia</taxon>
        <taxon>Verrucomicrobiales</taxon>
        <taxon>Verrucomicrobiaceae</taxon>
        <taxon>Luteolibacter</taxon>
    </lineage>
</organism>
<proteinExistence type="predicted"/>
<evidence type="ECO:0000313" key="1">
    <source>
        <dbReference type="EMBL" id="MFD2257749.1"/>
    </source>
</evidence>
<evidence type="ECO:0000313" key="2">
    <source>
        <dbReference type="Proteomes" id="UP001597375"/>
    </source>
</evidence>
<dbReference type="EMBL" id="JBHUIT010000031">
    <property type="protein sequence ID" value="MFD2257749.1"/>
    <property type="molecule type" value="Genomic_DNA"/>
</dbReference>